<dbReference type="AlphaFoldDB" id="A0A8J9UZA6"/>
<gene>
    <name evidence="2" type="ORF">BINO364_LOCUS13718</name>
</gene>
<keyword evidence="3" id="KW-1185">Reference proteome</keyword>
<feature type="signal peptide" evidence="1">
    <location>
        <begin position="1"/>
        <end position="20"/>
    </location>
</feature>
<evidence type="ECO:0000313" key="3">
    <source>
        <dbReference type="Proteomes" id="UP000838878"/>
    </source>
</evidence>
<sequence length="90" mass="9530">MFVKPCVALIFFILCSSIDGRPAGSKKADIQHVVEVAKSNNGGITFIEEKPATATAAAATVPVQFENRFGVRVGTCPIGYVKRGVVCYPA</sequence>
<feature type="non-terminal residue" evidence="2">
    <location>
        <position position="90"/>
    </location>
</feature>
<organism evidence="2 3">
    <name type="scientific">Brenthis ino</name>
    <name type="common">lesser marbled fritillary</name>
    <dbReference type="NCBI Taxonomy" id="405034"/>
    <lineage>
        <taxon>Eukaryota</taxon>
        <taxon>Metazoa</taxon>
        <taxon>Ecdysozoa</taxon>
        <taxon>Arthropoda</taxon>
        <taxon>Hexapoda</taxon>
        <taxon>Insecta</taxon>
        <taxon>Pterygota</taxon>
        <taxon>Neoptera</taxon>
        <taxon>Endopterygota</taxon>
        <taxon>Lepidoptera</taxon>
        <taxon>Glossata</taxon>
        <taxon>Ditrysia</taxon>
        <taxon>Papilionoidea</taxon>
        <taxon>Nymphalidae</taxon>
        <taxon>Heliconiinae</taxon>
        <taxon>Argynnini</taxon>
        <taxon>Brenthis</taxon>
    </lineage>
</organism>
<feature type="chain" id="PRO_5035452940" evidence="1">
    <location>
        <begin position="21"/>
        <end position="90"/>
    </location>
</feature>
<accession>A0A8J9UZA6</accession>
<protein>
    <submittedName>
        <fullName evidence="2">Uncharacterized protein</fullName>
    </submittedName>
</protein>
<evidence type="ECO:0000256" key="1">
    <source>
        <dbReference type="SAM" id="SignalP"/>
    </source>
</evidence>
<name>A0A8J9UZA6_9NEOP</name>
<dbReference type="Proteomes" id="UP000838878">
    <property type="component" value="Chromosome 7"/>
</dbReference>
<dbReference type="OrthoDB" id="7369356at2759"/>
<evidence type="ECO:0000313" key="2">
    <source>
        <dbReference type="EMBL" id="CAH0728512.1"/>
    </source>
</evidence>
<proteinExistence type="predicted"/>
<keyword evidence="1" id="KW-0732">Signal</keyword>
<reference evidence="2" key="1">
    <citation type="submission" date="2021-12" db="EMBL/GenBank/DDBJ databases">
        <authorList>
            <person name="Martin H S."/>
        </authorList>
    </citation>
    <scope>NUCLEOTIDE SEQUENCE</scope>
</reference>
<dbReference type="EMBL" id="OV170227">
    <property type="protein sequence ID" value="CAH0728512.1"/>
    <property type="molecule type" value="Genomic_DNA"/>
</dbReference>